<evidence type="ECO:0000313" key="2">
    <source>
        <dbReference type="Proteomes" id="UP000597656"/>
    </source>
</evidence>
<gene>
    <name evidence="1" type="ORF">GCM10011609_64430</name>
</gene>
<reference evidence="2" key="1">
    <citation type="journal article" date="2019" name="Int. J. Syst. Evol. Microbiol.">
        <title>The Global Catalogue of Microorganisms (GCM) 10K type strain sequencing project: providing services to taxonomists for standard genome sequencing and annotation.</title>
        <authorList>
            <consortium name="The Broad Institute Genomics Platform"/>
            <consortium name="The Broad Institute Genome Sequencing Center for Infectious Disease"/>
            <person name="Wu L."/>
            <person name="Ma J."/>
        </authorList>
    </citation>
    <scope>NUCLEOTIDE SEQUENCE [LARGE SCALE GENOMIC DNA]</scope>
    <source>
        <strain evidence="2">CGMCC 4.7319</strain>
    </source>
</reference>
<dbReference type="Proteomes" id="UP000597656">
    <property type="component" value="Unassembled WGS sequence"/>
</dbReference>
<evidence type="ECO:0000313" key="1">
    <source>
        <dbReference type="EMBL" id="GGN14993.1"/>
    </source>
</evidence>
<organism evidence="1 2">
    <name type="scientific">Lentzea pudingi</name>
    <dbReference type="NCBI Taxonomy" id="1789439"/>
    <lineage>
        <taxon>Bacteria</taxon>
        <taxon>Bacillati</taxon>
        <taxon>Actinomycetota</taxon>
        <taxon>Actinomycetes</taxon>
        <taxon>Pseudonocardiales</taxon>
        <taxon>Pseudonocardiaceae</taxon>
        <taxon>Lentzea</taxon>
    </lineage>
</organism>
<comment type="caution">
    <text evidence="1">The sequence shown here is derived from an EMBL/GenBank/DDBJ whole genome shotgun (WGS) entry which is preliminary data.</text>
</comment>
<protein>
    <submittedName>
        <fullName evidence="1">Uncharacterized protein</fullName>
    </submittedName>
</protein>
<name>A0ABQ2INC3_9PSEU</name>
<proteinExistence type="predicted"/>
<accession>A0ABQ2INC3</accession>
<keyword evidence="2" id="KW-1185">Reference proteome</keyword>
<dbReference type="EMBL" id="BMNC01000012">
    <property type="protein sequence ID" value="GGN14993.1"/>
    <property type="molecule type" value="Genomic_DNA"/>
</dbReference>
<sequence>MIARCLTPPLSGNLLTMNEWTPEAIKAEIDYRRGNAVCNWRRANRDMPSWISRVMHRTSGKHSSTSS</sequence>